<dbReference type="OrthoDB" id="9834380at2759"/>
<dbReference type="PANTHER" id="PTHR15727:SF3">
    <property type="entry name" value="RING FINGER PROTEIN 214"/>
    <property type="match status" value="1"/>
</dbReference>
<evidence type="ECO:0000313" key="3">
    <source>
        <dbReference type="EMBL" id="CAG14040.1"/>
    </source>
</evidence>
<dbReference type="KEGG" id="tng:GSTEN00000277G001"/>
<feature type="domain" description="TTC3/DZIP3-like helical" evidence="2">
    <location>
        <begin position="2"/>
        <end position="90"/>
    </location>
</feature>
<dbReference type="InterPro" id="IPR056872">
    <property type="entry name" value="TTC3/DZIP3-like_helical"/>
</dbReference>
<reference evidence="3" key="2">
    <citation type="submission" date="2004-02" db="EMBL/GenBank/DDBJ databases">
        <authorList>
            <consortium name="Genoscope"/>
            <consortium name="Whitehead Institute Centre for Genome Research"/>
        </authorList>
    </citation>
    <scope>NUCLEOTIDE SEQUENCE</scope>
</reference>
<sequence>DEVAAMEKQREAAMAHIETWQKELEQYLNALRVKNPQQYLQERQNWQKKESQVRKNQEELQRRFEEVLQKLRQGQRLEPLPRIDVPPLPPVPKVRHPRKKFHSVGLVWG</sequence>
<dbReference type="GO" id="GO:0004842">
    <property type="term" value="F:ubiquitin-protein transferase activity"/>
    <property type="evidence" value="ECO:0007669"/>
    <property type="project" value="TreeGrafter"/>
</dbReference>
<dbReference type="AlphaFoldDB" id="Q4RC43"/>
<protein>
    <submittedName>
        <fullName evidence="3">(spotted green pufferfish) hypothetical protein</fullName>
    </submittedName>
</protein>
<keyword evidence="1" id="KW-0175">Coiled coil</keyword>
<accession>Q4RC43</accession>
<evidence type="ECO:0000259" key="2">
    <source>
        <dbReference type="Pfam" id="PF24525"/>
    </source>
</evidence>
<feature type="coiled-coil region" evidence="1">
    <location>
        <begin position="3"/>
        <end position="77"/>
    </location>
</feature>
<feature type="non-terminal residue" evidence="3">
    <location>
        <position position="109"/>
    </location>
</feature>
<proteinExistence type="predicted"/>
<gene>
    <name evidence="3" type="ORF">GSTENG00000277001</name>
</gene>
<dbReference type="PANTHER" id="PTHR15727">
    <property type="entry name" value="RING FINGER PROTEIN 214"/>
    <property type="match status" value="1"/>
</dbReference>
<evidence type="ECO:0000256" key="1">
    <source>
        <dbReference type="SAM" id="Coils"/>
    </source>
</evidence>
<name>Q4RC43_TETNG</name>
<dbReference type="EMBL" id="CAAE01019928">
    <property type="protein sequence ID" value="CAG14040.1"/>
    <property type="molecule type" value="Genomic_DNA"/>
</dbReference>
<reference evidence="3" key="1">
    <citation type="journal article" date="2004" name="Nature">
        <title>Genome duplication in the teleost fish Tetraodon nigroviridis reveals the early vertebrate proto-karyotype.</title>
        <authorList>
            <person name="Jaillon O."/>
            <person name="Aury J.-M."/>
            <person name="Brunet F."/>
            <person name="Petit J.-L."/>
            <person name="Stange-Thomann N."/>
            <person name="Mauceli E."/>
            <person name="Bouneau L."/>
            <person name="Fischer C."/>
            <person name="Ozouf-Costaz C."/>
            <person name="Bernot A."/>
            <person name="Nicaud S."/>
            <person name="Jaffe D."/>
            <person name="Fisher S."/>
            <person name="Lutfalla G."/>
            <person name="Dossat C."/>
            <person name="Segurens B."/>
            <person name="Dasilva C."/>
            <person name="Salanoubat M."/>
            <person name="Levy M."/>
            <person name="Boudet N."/>
            <person name="Castellano S."/>
            <person name="Anthouard V."/>
            <person name="Jubin C."/>
            <person name="Castelli V."/>
            <person name="Katinka M."/>
            <person name="Vacherie B."/>
            <person name="Biemont C."/>
            <person name="Skalli Z."/>
            <person name="Cattolico L."/>
            <person name="Poulain J."/>
            <person name="De Berardinis V."/>
            <person name="Cruaud C."/>
            <person name="Duprat S."/>
            <person name="Brottier P."/>
            <person name="Coutanceau J.-P."/>
            <person name="Gouzy J."/>
            <person name="Parra G."/>
            <person name="Lardier G."/>
            <person name="Chapple C."/>
            <person name="McKernan K.J."/>
            <person name="McEwan P."/>
            <person name="Bosak S."/>
            <person name="Kellis M."/>
            <person name="Volff J.-N."/>
            <person name="Guigo R."/>
            <person name="Zody M.C."/>
            <person name="Mesirov J."/>
            <person name="Lindblad-Toh K."/>
            <person name="Birren B."/>
            <person name="Nusbaum C."/>
            <person name="Kahn D."/>
            <person name="Robinson-Rechavi M."/>
            <person name="Laudet V."/>
            <person name="Schachter V."/>
            <person name="Quetier F."/>
            <person name="Saurin W."/>
            <person name="Scarpelli C."/>
            <person name="Wincker P."/>
            <person name="Lander E.S."/>
            <person name="Weissenbach J."/>
            <person name="Roest Crollius H."/>
        </authorList>
    </citation>
    <scope>NUCLEOTIDE SEQUENCE [LARGE SCALE GENOMIC DNA]</scope>
</reference>
<comment type="caution">
    <text evidence="3">The sequence shown here is derived from an EMBL/GenBank/DDBJ whole genome shotgun (WGS) entry which is preliminary data.</text>
</comment>
<dbReference type="Pfam" id="PF24525">
    <property type="entry name" value="TTC3"/>
    <property type="match status" value="1"/>
</dbReference>
<organism evidence="3">
    <name type="scientific">Tetraodon nigroviridis</name>
    <name type="common">Spotted green pufferfish</name>
    <name type="synonym">Chelonodon nigroviridis</name>
    <dbReference type="NCBI Taxonomy" id="99883"/>
    <lineage>
        <taxon>Eukaryota</taxon>
        <taxon>Metazoa</taxon>
        <taxon>Chordata</taxon>
        <taxon>Craniata</taxon>
        <taxon>Vertebrata</taxon>
        <taxon>Euteleostomi</taxon>
        <taxon>Actinopterygii</taxon>
        <taxon>Neopterygii</taxon>
        <taxon>Teleostei</taxon>
        <taxon>Neoteleostei</taxon>
        <taxon>Acanthomorphata</taxon>
        <taxon>Eupercaria</taxon>
        <taxon>Tetraodontiformes</taxon>
        <taxon>Tetradontoidea</taxon>
        <taxon>Tetraodontidae</taxon>
        <taxon>Tetraodon</taxon>
    </lineage>
</organism>